<dbReference type="Gene3D" id="3.40.47.10">
    <property type="match status" value="1"/>
</dbReference>
<dbReference type="Pfam" id="PF00108">
    <property type="entry name" value="Thiolase_N"/>
    <property type="match status" value="1"/>
</dbReference>
<dbReference type="SUPFAM" id="SSF53901">
    <property type="entry name" value="Thiolase-like"/>
    <property type="match status" value="2"/>
</dbReference>
<comment type="similarity">
    <text evidence="2 6">Belongs to the thiolase-like superfamily. Thiolase family.</text>
</comment>
<sequence length="395" mass="41152">MALTRGIFIVGAKRTPFGAFGGVLKDKTGTDLAEVAAKAALRAGNINPAIIDTTIIGNVSHTAPDAAYTARHVALRCGVTVSKPALGVNRLCGSGFTSIVSATQEILAGDAEVALTGGTENMSMAPYTLRGARFGTRLGEDQKLEDTLWATLTDAHIKTPMGITAETLGAKYDVTREDCDEFALLGQQRWAEANKAGIFDAEMAPIELASKKGPKSVTTDEHPREATMAQLAKLPPVFKKNGLVSAGNASGICDGAGAVILASEEAVAKHNLRPLARIVGYNVAGCDPSIMGIGPVYAIRNALERAGLKLSDMDLVEVNEAFAAQFIAVERELGLDRQKTNVNGGAIAMGHPVGASGARITAHLVHELRRRGNKYGVGSACIGGGQGIAIILESL</sequence>
<evidence type="ECO:0000313" key="9">
    <source>
        <dbReference type="EnsemblMetazoa" id="XP_030848605"/>
    </source>
</evidence>
<feature type="active site" description="Proton acceptor" evidence="5">
    <location>
        <position position="351"/>
    </location>
</feature>
<dbReference type="InterPro" id="IPR020610">
    <property type="entry name" value="Thiolase_AS"/>
</dbReference>
<feature type="active site" description="Proton acceptor" evidence="5">
    <location>
        <position position="381"/>
    </location>
</feature>
<dbReference type="PROSITE" id="PS00737">
    <property type="entry name" value="THIOLASE_2"/>
    <property type="match status" value="1"/>
</dbReference>
<comment type="pathway">
    <text evidence="1">Lipid metabolism.</text>
</comment>
<dbReference type="Proteomes" id="UP000007110">
    <property type="component" value="Unassembled WGS sequence"/>
</dbReference>
<keyword evidence="3 6" id="KW-0808">Transferase</keyword>
<dbReference type="OrthoDB" id="5404651at2759"/>
<dbReference type="InterPro" id="IPR020613">
    <property type="entry name" value="Thiolase_CS"/>
</dbReference>
<dbReference type="RefSeq" id="XP_030848605.1">
    <property type="nucleotide sequence ID" value="XM_030992745.1"/>
</dbReference>
<dbReference type="PROSITE" id="PS00099">
    <property type="entry name" value="THIOLASE_3"/>
    <property type="match status" value="1"/>
</dbReference>
<dbReference type="PROSITE" id="PS00098">
    <property type="entry name" value="THIOLASE_1"/>
    <property type="match status" value="1"/>
</dbReference>
<dbReference type="FunFam" id="3.40.47.10:FF:000010">
    <property type="entry name" value="Acetyl-CoA acetyltransferase (Thiolase)"/>
    <property type="match status" value="1"/>
</dbReference>
<evidence type="ECO:0000259" key="8">
    <source>
        <dbReference type="Pfam" id="PF02803"/>
    </source>
</evidence>
<evidence type="ECO:0000256" key="3">
    <source>
        <dbReference type="ARBA" id="ARBA00022679"/>
    </source>
</evidence>
<dbReference type="InParanoid" id="A0A7M7PA20"/>
<dbReference type="GeneID" id="588288"/>
<protein>
    <submittedName>
        <fullName evidence="9">Uncharacterized protein</fullName>
    </submittedName>
</protein>
<keyword evidence="10" id="KW-1185">Reference proteome</keyword>
<evidence type="ECO:0000256" key="2">
    <source>
        <dbReference type="ARBA" id="ARBA00010982"/>
    </source>
</evidence>
<name>A0A7M7PA20_STRPU</name>
<reference evidence="9" key="2">
    <citation type="submission" date="2021-01" db="UniProtKB">
        <authorList>
            <consortium name="EnsemblMetazoa"/>
        </authorList>
    </citation>
    <scope>IDENTIFICATION</scope>
</reference>
<dbReference type="InterPro" id="IPR002155">
    <property type="entry name" value="Thiolase"/>
</dbReference>
<feature type="domain" description="Thiolase C-terminal" evidence="8">
    <location>
        <begin position="273"/>
        <end position="393"/>
    </location>
</feature>
<dbReference type="OMA" id="MSRVPMW"/>
<evidence type="ECO:0000256" key="4">
    <source>
        <dbReference type="ARBA" id="ARBA00023315"/>
    </source>
</evidence>
<dbReference type="Pfam" id="PF02803">
    <property type="entry name" value="Thiolase_C"/>
    <property type="match status" value="1"/>
</dbReference>
<dbReference type="InterPro" id="IPR016039">
    <property type="entry name" value="Thiolase-like"/>
</dbReference>
<dbReference type="NCBIfam" id="TIGR01930">
    <property type="entry name" value="AcCoA-C-Actrans"/>
    <property type="match status" value="1"/>
</dbReference>
<dbReference type="GO" id="GO:0005739">
    <property type="term" value="C:mitochondrion"/>
    <property type="evidence" value="ECO:0000318"/>
    <property type="project" value="GO_Central"/>
</dbReference>
<dbReference type="InterPro" id="IPR020615">
    <property type="entry name" value="Thiolase_acyl_enz_int_AS"/>
</dbReference>
<evidence type="ECO:0000256" key="5">
    <source>
        <dbReference type="PIRSR" id="PIRSR000429-1"/>
    </source>
</evidence>
<evidence type="ECO:0000259" key="7">
    <source>
        <dbReference type="Pfam" id="PF00108"/>
    </source>
</evidence>
<evidence type="ECO:0000256" key="1">
    <source>
        <dbReference type="ARBA" id="ARBA00005189"/>
    </source>
</evidence>
<evidence type="ECO:0000313" key="10">
    <source>
        <dbReference type="Proteomes" id="UP000007110"/>
    </source>
</evidence>
<dbReference type="InterPro" id="IPR020617">
    <property type="entry name" value="Thiolase_C"/>
</dbReference>
<dbReference type="CDD" id="cd00751">
    <property type="entry name" value="thiolase"/>
    <property type="match status" value="1"/>
</dbReference>
<dbReference type="KEGG" id="spu:588288"/>
<dbReference type="InterPro" id="IPR020616">
    <property type="entry name" value="Thiolase_N"/>
</dbReference>
<feature type="active site" description="Acyl-thioester intermediate" evidence="5">
    <location>
        <position position="92"/>
    </location>
</feature>
<dbReference type="EnsemblMetazoa" id="XM_030992745">
    <property type="protein sequence ID" value="XP_030848605"/>
    <property type="gene ID" value="LOC588288"/>
</dbReference>
<accession>A0A7M7PA20</accession>
<evidence type="ECO:0000256" key="6">
    <source>
        <dbReference type="RuleBase" id="RU003557"/>
    </source>
</evidence>
<keyword evidence="4 6" id="KW-0012">Acyltransferase</keyword>
<dbReference type="PIRSF" id="PIRSF000429">
    <property type="entry name" value="Ac-CoA_Ac_transf"/>
    <property type="match status" value="1"/>
</dbReference>
<proteinExistence type="inferred from homology"/>
<feature type="domain" description="Thiolase N-terminal" evidence="7">
    <location>
        <begin position="7"/>
        <end position="265"/>
    </location>
</feature>
<dbReference type="PANTHER" id="PTHR18919">
    <property type="entry name" value="ACETYL-COA C-ACYLTRANSFERASE"/>
    <property type="match status" value="1"/>
</dbReference>
<reference evidence="10" key="1">
    <citation type="submission" date="2015-02" db="EMBL/GenBank/DDBJ databases">
        <title>Genome sequencing for Strongylocentrotus purpuratus.</title>
        <authorList>
            <person name="Murali S."/>
            <person name="Liu Y."/>
            <person name="Vee V."/>
            <person name="English A."/>
            <person name="Wang M."/>
            <person name="Skinner E."/>
            <person name="Han Y."/>
            <person name="Muzny D.M."/>
            <person name="Worley K.C."/>
            <person name="Gibbs R.A."/>
        </authorList>
    </citation>
    <scope>NUCLEOTIDE SEQUENCE</scope>
</reference>
<dbReference type="PANTHER" id="PTHR18919:SF107">
    <property type="entry name" value="ACETYL-COA ACETYLTRANSFERASE, CYTOSOLIC"/>
    <property type="match status" value="1"/>
</dbReference>
<dbReference type="AlphaFoldDB" id="A0A7M7PA20"/>
<dbReference type="GO" id="GO:0006635">
    <property type="term" value="P:fatty acid beta-oxidation"/>
    <property type="evidence" value="ECO:0000318"/>
    <property type="project" value="GO_Central"/>
</dbReference>
<dbReference type="GO" id="GO:0003985">
    <property type="term" value="F:acetyl-CoA C-acetyltransferase activity"/>
    <property type="evidence" value="ECO:0000318"/>
    <property type="project" value="GO_Central"/>
</dbReference>
<organism evidence="9 10">
    <name type="scientific">Strongylocentrotus purpuratus</name>
    <name type="common">Purple sea urchin</name>
    <dbReference type="NCBI Taxonomy" id="7668"/>
    <lineage>
        <taxon>Eukaryota</taxon>
        <taxon>Metazoa</taxon>
        <taxon>Echinodermata</taxon>
        <taxon>Eleutherozoa</taxon>
        <taxon>Echinozoa</taxon>
        <taxon>Echinoidea</taxon>
        <taxon>Euechinoidea</taxon>
        <taxon>Echinacea</taxon>
        <taxon>Camarodonta</taxon>
        <taxon>Echinidea</taxon>
        <taxon>Strongylocentrotidae</taxon>
        <taxon>Strongylocentrotus</taxon>
    </lineage>
</organism>